<evidence type="ECO:0008006" key="6">
    <source>
        <dbReference type="Google" id="ProtNLM"/>
    </source>
</evidence>
<keyword evidence="3" id="KW-0677">Repeat</keyword>
<gene>
    <name evidence="4" type="ORF">CHLNCDRAFT_140893</name>
</gene>
<evidence type="ECO:0000313" key="4">
    <source>
        <dbReference type="EMBL" id="EFN58645.1"/>
    </source>
</evidence>
<sequence>MSPAAAPLHGALHLLDLPEDVLAAMAARLPFSQRLCLSLQASPCLNLGGRCYRWLAPRAAAVEELCFAVATPEPVDPQHYCSLPVPSLLLSLCEVEAGGPALRKLAKLSVEWPEAVELDEALMAARPAFRGLRKLAFPAVGRLEVWSRLPLPSLTDFSLADGTLAGMASTPEARHAILAAPWLPPTLTQLLVVSRNRLTHASLDPLAQLGPSLEELNISESFLSTFPSQLSALTRLRILYLHNAFNRHVRIQPGDWQALAPLTRLAFLSISGNRLAALPPCVAAMSQLQALHVEENELEAGLPLGPMLSSLRELLLDWQAALDSPAALRAATRLSRLALSCHRAVDEGPGPGLTVRPAEAAEPLLAALASMPALRCVDDVFGEEDTVTAPVARVMWQLGRRCPRVELRTLSTTDIGWGMAELERRAAAGD</sequence>
<dbReference type="SUPFAM" id="SSF52058">
    <property type="entry name" value="L domain-like"/>
    <property type="match status" value="1"/>
</dbReference>
<dbReference type="InterPro" id="IPR032675">
    <property type="entry name" value="LRR_dom_sf"/>
</dbReference>
<dbReference type="Proteomes" id="UP000008141">
    <property type="component" value="Unassembled WGS sequence"/>
</dbReference>
<dbReference type="OrthoDB" id="69842at2759"/>
<dbReference type="PANTHER" id="PTHR48051">
    <property type="match status" value="1"/>
</dbReference>
<evidence type="ECO:0000256" key="1">
    <source>
        <dbReference type="ARBA" id="ARBA00004430"/>
    </source>
</evidence>
<dbReference type="InterPro" id="IPR050216">
    <property type="entry name" value="LRR_domain-containing"/>
</dbReference>
<dbReference type="EMBL" id="GL433837">
    <property type="protein sequence ID" value="EFN58645.1"/>
    <property type="molecule type" value="Genomic_DNA"/>
</dbReference>
<protein>
    <recommendedName>
        <fullName evidence="6">F-box domain-containing protein</fullName>
    </recommendedName>
</protein>
<dbReference type="STRING" id="554065.E1Z6G5"/>
<dbReference type="PANTHER" id="PTHR48051:SF46">
    <property type="entry name" value="LEUCINE RICH REPEAT-CONTAINING DOMAIN PROTEIN"/>
    <property type="match status" value="1"/>
</dbReference>
<keyword evidence="5" id="KW-1185">Reference proteome</keyword>
<keyword evidence="2" id="KW-0433">Leucine-rich repeat</keyword>
<dbReference type="InParanoid" id="E1Z6G5"/>
<accession>E1Z6G5</accession>
<reference evidence="4 5" key="1">
    <citation type="journal article" date="2010" name="Plant Cell">
        <title>The Chlorella variabilis NC64A genome reveals adaptation to photosymbiosis, coevolution with viruses, and cryptic sex.</title>
        <authorList>
            <person name="Blanc G."/>
            <person name="Duncan G."/>
            <person name="Agarkova I."/>
            <person name="Borodovsky M."/>
            <person name="Gurnon J."/>
            <person name="Kuo A."/>
            <person name="Lindquist E."/>
            <person name="Lucas S."/>
            <person name="Pangilinan J."/>
            <person name="Polle J."/>
            <person name="Salamov A."/>
            <person name="Terry A."/>
            <person name="Yamada T."/>
            <person name="Dunigan D.D."/>
            <person name="Grigoriev I.V."/>
            <person name="Claverie J.M."/>
            <person name="Van Etten J.L."/>
        </authorList>
    </citation>
    <scope>NUCLEOTIDE SEQUENCE [LARGE SCALE GENOMIC DNA]</scope>
    <source>
        <strain evidence="4 5">NC64A</strain>
    </source>
</reference>
<comment type="subcellular location">
    <subcellularLocation>
        <location evidence="1">Cytoplasm</location>
        <location evidence="1">Cytoskeleton</location>
        <location evidence="1">Cilium axoneme</location>
    </subcellularLocation>
</comment>
<organism evidence="5">
    <name type="scientific">Chlorella variabilis</name>
    <name type="common">Green alga</name>
    <dbReference type="NCBI Taxonomy" id="554065"/>
    <lineage>
        <taxon>Eukaryota</taxon>
        <taxon>Viridiplantae</taxon>
        <taxon>Chlorophyta</taxon>
        <taxon>core chlorophytes</taxon>
        <taxon>Trebouxiophyceae</taxon>
        <taxon>Chlorellales</taxon>
        <taxon>Chlorellaceae</taxon>
        <taxon>Chlorella clade</taxon>
        <taxon>Chlorella</taxon>
    </lineage>
</organism>
<dbReference type="GeneID" id="17358110"/>
<dbReference type="KEGG" id="cvr:CHLNCDRAFT_140893"/>
<evidence type="ECO:0000256" key="2">
    <source>
        <dbReference type="ARBA" id="ARBA00022614"/>
    </source>
</evidence>
<name>E1Z6G5_CHLVA</name>
<dbReference type="Gene3D" id="3.80.10.10">
    <property type="entry name" value="Ribonuclease Inhibitor"/>
    <property type="match status" value="1"/>
</dbReference>
<proteinExistence type="predicted"/>
<dbReference type="GO" id="GO:0005930">
    <property type="term" value="C:axoneme"/>
    <property type="evidence" value="ECO:0007669"/>
    <property type="project" value="UniProtKB-SubCell"/>
</dbReference>
<dbReference type="RefSeq" id="XP_005850747.1">
    <property type="nucleotide sequence ID" value="XM_005850685.1"/>
</dbReference>
<evidence type="ECO:0000256" key="3">
    <source>
        <dbReference type="ARBA" id="ARBA00022737"/>
    </source>
</evidence>
<dbReference type="AlphaFoldDB" id="E1Z6G5"/>
<evidence type="ECO:0000313" key="5">
    <source>
        <dbReference type="Proteomes" id="UP000008141"/>
    </source>
</evidence>